<dbReference type="InterPro" id="IPR036013">
    <property type="entry name" value="Band_7/SPFH_dom_sf"/>
</dbReference>
<dbReference type="GO" id="GO:0006508">
    <property type="term" value="P:proteolysis"/>
    <property type="evidence" value="ECO:0007669"/>
    <property type="project" value="UniProtKB-KW"/>
</dbReference>
<feature type="domain" description="Band 7" evidence="3">
    <location>
        <begin position="25"/>
        <end position="183"/>
    </location>
</feature>
<name>A0A449AYE4_9BACT</name>
<protein>
    <submittedName>
        <fullName evidence="4">Membrane protease subunits, stomatin/prohibitin-like protein</fullName>
    </submittedName>
</protein>
<comment type="similarity">
    <text evidence="1">Belongs to the band 7/mec-2 family.</text>
</comment>
<dbReference type="Gene3D" id="3.30.479.30">
    <property type="entry name" value="Band 7 domain"/>
    <property type="match status" value="1"/>
</dbReference>
<organism evidence="4 5">
    <name type="scientific">Mycoplasmopsis gallopavonis</name>
    <dbReference type="NCBI Taxonomy" id="76629"/>
    <lineage>
        <taxon>Bacteria</taxon>
        <taxon>Bacillati</taxon>
        <taxon>Mycoplasmatota</taxon>
        <taxon>Mycoplasmoidales</taxon>
        <taxon>Metamycoplasmataceae</taxon>
        <taxon>Mycoplasmopsis</taxon>
    </lineage>
</organism>
<evidence type="ECO:0000313" key="4">
    <source>
        <dbReference type="EMBL" id="VEU72543.1"/>
    </source>
</evidence>
<dbReference type="Pfam" id="PF01145">
    <property type="entry name" value="Band_7"/>
    <property type="match status" value="1"/>
</dbReference>
<dbReference type="InterPro" id="IPR001972">
    <property type="entry name" value="Stomatin_HflK_fam"/>
</dbReference>
<dbReference type="OrthoDB" id="9809197at2"/>
<keyword evidence="5" id="KW-1185">Reference proteome</keyword>
<dbReference type="RefSeq" id="WP_119572357.1">
    <property type="nucleotide sequence ID" value="NZ_LR215031.1"/>
</dbReference>
<dbReference type="EMBL" id="LR215031">
    <property type="protein sequence ID" value="VEU72543.1"/>
    <property type="molecule type" value="Genomic_DNA"/>
</dbReference>
<dbReference type="SMART" id="SM00244">
    <property type="entry name" value="PHB"/>
    <property type="match status" value="1"/>
</dbReference>
<evidence type="ECO:0000256" key="1">
    <source>
        <dbReference type="ARBA" id="ARBA00008164"/>
    </source>
</evidence>
<dbReference type="GO" id="GO:0005886">
    <property type="term" value="C:plasma membrane"/>
    <property type="evidence" value="ECO:0007669"/>
    <property type="project" value="UniProtKB-ARBA"/>
</dbReference>
<evidence type="ECO:0000256" key="2">
    <source>
        <dbReference type="SAM" id="Phobius"/>
    </source>
</evidence>
<keyword evidence="2" id="KW-1133">Transmembrane helix</keyword>
<evidence type="ECO:0000259" key="3">
    <source>
        <dbReference type="SMART" id="SM00244"/>
    </source>
</evidence>
<gene>
    <name evidence="4" type="primary">qmcA</name>
    <name evidence="4" type="ORF">NCTC10186_00007</name>
</gene>
<dbReference type="InterPro" id="IPR050710">
    <property type="entry name" value="Band7/mec-2_domain"/>
</dbReference>
<dbReference type="InterPro" id="IPR001107">
    <property type="entry name" value="Band_7"/>
</dbReference>
<dbReference type="CDD" id="cd08829">
    <property type="entry name" value="SPFH_paraslipin"/>
    <property type="match status" value="1"/>
</dbReference>
<evidence type="ECO:0000313" key="5">
    <source>
        <dbReference type="Proteomes" id="UP000289862"/>
    </source>
</evidence>
<keyword evidence="2" id="KW-0812">Transmembrane</keyword>
<dbReference type="KEGG" id="mgal:NCTC10186_00007"/>
<keyword evidence="4" id="KW-0645">Protease</keyword>
<dbReference type="AlphaFoldDB" id="A0A449AYE4"/>
<dbReference type="Proteomes" id="UP000289862">
    <property type="component" value="Chromosome"/>
</dbReference>
<sequence>MSAGQIIGLVVLAIIILLILFILIPCIKIVSEKDFIIIQRFGKYHATLTKGIHFIVPFIDRVLIKDSTKEKFYDFQPQLVITKDNATIKVDTVTYLKIIDPKLYAYGAEKPVNAVENLTATTLRNLIGEMDLDDSLTSREIINAKLTEIIDKVSDPWGIKITRIEIKNIMPPREIQEAMVRQMQAERDKRALILEAEGIKQSEILKAEGRRQSTILNAEAEKSRTLLAAEAEKQKLILEAEGQREAINIINEAKLNKEVLTLKAIEKLTDLSNGNATKLIIPANVSDFAGQIASATEIFKTVNSKDNKNSSN</sequence>
<dbReference type="GO" id="GO:0098552">
    <property type="term" value="C:side of membrane"/>
    <property type="evidence" value="ECO:0007669"/>
    <property type="project" value="UniProtKB-ARBA"/>
</dbReference>
<feature type="transmembrane region" description="Helical" evidence="2">
    <location>
        <begin position="6"/>
        <end position="30"/>
    </location>
</feature>
<proteinExistence type="inferred from homology"/>
<dbReference type="GO" id="GO:0008233">
    <property type="term" value="F:peptidase activity"/>
    <property type="evidence" value="ECO:0007669"/>
    <property type="project" value="UniProtKB-KW"/>
</dbReference>
<dbReference type="SUPFAM" id="SSF117892">
    <property type="entry name" value="Band 7/SPFH domain"/>
    <property type="match status" value="1"/>
</dbReference>
<keyword evidence="4" id="KW-0378">Hydrolase</keyword>
<dbReference type="FunFam" id="3.30.479.30:FF:000004">
    <property type="entry name" value="Putative membrane protease family, stomatin"/>
    <property type="match status" value="1"/>
</dbReference>
<dbReference type="PRINTS" id="PR00721">
    <property type="entry name" value="STOMATIN"/>
</dbReference>
<dbReference type="PANTHER" id="PTHR43327:SF10">
    <property type="entry name" value="STOMATIN-LIKE PROTEIN 2, MITOCHONDRIAL"/>
    <property type="match status" value="1"/>
</dbReference>
<dbReference type="PANTHER" id="PTHR43327">
    <property type="entry name" value="STOMATIN-LIKE PROTEIN 2, MITOCHONDRIAL"/>
    <property type="match status" value="1"/>
</dbReference>
<reference evidence="4 5" key="1">
    <citation type="submission" date="2019-01" db="EMBL/GenBank/DDBJ databases">
        <authorList>
            <consortium name="Pathogen Informatics"/>
        </authorList>
    </citation>
    <scope>NUCLEOTIDE SEQUENCE [LARGE SCALE GENOMIC DNA]</scope>
    <source>
        <strain evidence="4 5">NCTC10186</strain>
    </source>
</reference>
<accession>A0A449AYE4</accession>
<keyword evidence="2" id="KW-0472">Membrane</keyword>